<dbReference type="PANTHER" id="PTHR30627:SF2">
    <property type="entry name" value="PEPTIDOGLYCAN D,D-TRANSPEPTIDASE MRDA"/>
    <property type="match status" value="1"/>
</dbReference>
<evidence type="ECO:0000256" key="3">
    <source>
        <dbReference type="ARBA" id="ARBA00022475"/>
    </source>
</evidence>
<evidence type="ECO:0000256" key="4">
    <source>
        <dbReference type="ARBA" id="ARBA00022692"/>
    </source>
</evidence>
<dbReference type="GO" id="GO:0005886">
    <property type="term" value="C:plasma membrane"/>
    <property type="evidence" value="ECO:0007669"/>
    <property type="project" value="UniProtKB-SubCell"/>
</dbReference>
<dbReference type="InterPro" id="IPR036138">
    <property type="entry name" value="PBP_dimer_sf"/>
</dbReference>
<reference evidence="13 14" key="1">
    <citation type="submission" date="2017-09" db="EMBL/GenBank/DDBJ databases">
        <title>Depth-based differentiation of microbial function through sediment-hosted aquifers and enrichment of novel symbionts in the deep terrestrial subsurface.</title>
        <authorList>
            <person name="Probst A.J."/>
            <person name="Ladd B."/>
            <person name="Jarett J.K."/>
            <person name="Geller-Mcgrath D.E."/>
            <person name="Sieber C.M."/>
            <person name="Emerson J.B."/>
            <person name="Anantharaman K."/>
            <person name="Thomas B.C."/>
            <person name="Malmstrom R."/>
            <person name="Stieglmeier M."/>
            <person name="Klingl A."/>
            <person name="Woyke T."/>
            <person name="Ryan C.M."/>
            <person name="Banfield J.F."/>
        </authorList>
    </citation>
    <scope>NUCLEOTIDE SEQUENCE [LARGE SCALE GENOMIC DNA]</scope>
    <source>
        <strain evidence="13">CG23_combo_of_CG06-09_8_20_14_all_37_87_8</strain>
    </source>
</reference>
<evidence type="ECO:0000256" key="9">
    <source>
        <dbReference type="ARBA" id="ARBA00023316"/>
    </source>
</evidence>
<evidence type="ECO:0000256" key="5">
    <source>
        <dbReference type="ARBA" id="ARBA00022960"/>
    </source>
</evidence>
<evidence type="ECO:0000259" key="12">
    <source>
        <dbReference type="Pfam" id="PF03717"/>
    </source>
</evidence>
<feature type="domain" description="Penicillin-binding protein transpeptidase" evidence="11">
    <location>
        <begin position="298"/>
        <end position="632"/>
    </location>
</feature>
<dbReference type="SUPFAM" id="SSF56519">
    <property type="entry name" value="Penicillin binding protein dimerisation domain"/>
    <property type="match status" value="1"/>
</dbReference>
<dbReference type="InterPro" id="IPR012338">
    <property type="entry name" value="Beta-lactam/transpept-like"/>
</dbReference>
<keyword evidence="9" id="KW-0961">Cell wall biogenesis/degradation</keyword>
<feature type="transmembrane region" description="Helical" evidence="10">
    <location>
        <begin position="44"/>
        <end position="63"/>
    </location>
</feature>
<dbReference type="EMBL" id="PCSB01000063">
    <property type="protein sequence ID" value="PIP31537.1"/>
    <property type="molecule type" value="Genomic_DNA"/>
</dbReference>
<dbReference type="GO" id="GO:0071972">
    <property type="term" value="F:peptidoglycan L,D-transpeptidase activity"/>
    <property type="evidence" value="ECO:0007669"/>
    <property type="project" value="TreeGrafter"/>
</dbReference>
<feature type="domain" description="Penicillin-binding protein dimerisation" evidence="12">
    <location>
        <begin position="89"/>
        <end position="258"/>
    </location>
</feature>
<dbReference type="GO" id="GO:0008658">
    <property type="term" value="F:penicillin binding"/>
    <property type="evidence" value="ECO:0007669"/>
    <property type="project" value="InterPro"/>
</dbReference>
<accession>A0A2G9ZEF8</accession>
<evidence type="ECO:0000256" key="1">
    <source>
        <dbReference type="ARBA" id="ARBA00004167"/>
    </source>
</evidence>
<keyword evidence="8 10" id="KW-0472">Membrane</keyword>
<evidence type="ECO:0000256" key="7">
    <source>
        <dbReference type="ARBA" id="ARBA00022989"/>
    </source>
</evidence>
<evidence type="ECO:0000256" key="10">
    <source>
        <dbReference type="SAM" id="Phobius"/>
    </source>
</evidence>
<dbReference type="InterPro" id="IPR005311">
    <property type="entry name" value="PBP_dimer"/>
</dbReference>
<dbReference type="Gene3D" id="3.40.710.10">
    <property type="entry name" value="DD-peptidase/beta-lactamase superfamily"/>
    <property type="match status" value="1"/>
</dbReference>
<sequence>MKVKRKNHELEFEDVFLDKIAKQRAKEDFSEEIKLENPLSRTNFLILNILIFFTLLTLGVFALKMQIFNKKEYEALAQKNKYISISYSSERGIITDRNNLPLVENEINFDLYYNYTQKEQFEQNLALKEIALILNESEEQVEKIIANPENKLINENLLLLKKDLSHQELVLYEAKKEGLPFLTLKRRALRKYTESACLGHVLGYLGKISPDEFASTSEYAIADYVGRYGIENVYENILKEKKGEVKIERTAKGEEISRVVVSFPQSGESVKLEIDLALQKKTVEILKATLQEAQVKKGVVMALNPKTGAILSLVSLPCFDNNLFAGGISESNWQKLNLDPLNPQLNRALGGLYPTGSSLKPFVGIAALNEGIITENTSFYCPKELCIENQYNPEKATCFPDNVYHGWSNIKRAIAESVNPFFYLVAGGYTPPKKSSVYYIPELPNKIKGLGAEKLAQYLKMFGFNEITKVDLTGEVSGRVPTPEWKESYFSDKTSQMWYLGDTYNLSIGQGFMLATPLELAKAYMTLINNGLILTPHIAQKETQTEGKLDIPKKHFQTIKEGMRQCVTAGSCSRLKNLPFTTAGKTGTAQVYSNREIYNNWIATFAPYEDPEILVIVLIEEVEGLRASAQQTAEQLLYYYFVAGKITSKEKTQSE</sequence>
<name>A0A2G9ZEF8_9BACT</name>
<dbReference type="InterPro" id="IPR050515">
    <property type="entry name" value="Beta-lactam/transpept"/>
</dbReference>
<keyword evidence="4 10" id="KW-0812">Transmembrane</keyword>
<protein>
    <recommendedName>
        <fullName evidence="15">Penicillin-binding protein 2</fullName>
    </recommendedName>
</protein>
<dbReference type="Pfam" id="PF00905">
    <property type="entry name" value="Transpeptidase"/>
    <property type="match status" value="1"/>
</dbReference>
<evidence type="ECO:0000256" key="2">
    <source>
        <dbReference type="ARBA" id="ARBA00004236"/>
    </source>
</evidence>
<keyword evidence="5" id="KW-0133">Cell shape</keyword>
<keyword evidence="3" id="KW-1003">Cell membrane</keyword>
<keyword evidence="7 10" id="KW-1133">Transmembrane helix</keyword>
<evidence type="ECO:0000259" key="11">
    <source>
        <dbReference type="Pfam" id="PF00905"/>
    </source>
</evidence>
<dbReference type="GO" id="GO:0008360">
    <property type="term" value="P:regulation of cell shape"/>
    <property type="evidence" value="ECO:0007669"/>
    <property type="project" value="UniProtKB-KW"/>
</dbReference>
<dbReference type="AlphaFoldDB" id="A0A2G9ZEF8"/>
<gene>
    <name evidence="13" type="ORF">COX24_03055</name>
</gene>
<dbReference type="Gene3D" id="3.90.1310.10">
    <property type="entry name" value="Penicillin-binding protein 2a (Domain 2)"/>
    <property type="match status" value="1"/>
</dbReference>
<keyword evidence="6" id="KW-0573">Peptidoglycan synthesis</keyword>
<dbReference type="Proteomes" id="UP000230447">
    <property type="component" value="Unassembled WGS sequence"/>
</dbReference>
<dbReference type="Pfam" id="PF03717">
    <property type="entry name" value="PBP_dimer"/>
    <property type="match status" value="1"/>
</dbReference>
<dbReference type="SUPFAM" id="SSF56601">
    <property type="entry name" value="beta-lactamase/transpeptidase-like"/>
    <property type="match status" value="1"/>
</dbReference>
<evidence type="ECO:0000256" key="6">
    <source>
        <dbReference type="ARBA" id="ARBA00022984"/>
    </source>
</evidence>
<dbReference type="PANTHER" id="PTHR30627">
    <property type="entry name" value="PEPTIDOGLYCAN D,D-TRANSPEPTIDASE"/>
    <property type="match status" value="1"/>
</dbReference>
<evidence type="ECO:0000313" key="13">
    <source>
        <dbReference type="EMBL" id="PIP31537.1"/>
    </source>
</evidence>
<proteinExistence type="predicted"/>
<evidence type="ECO:0000313" key="14">
    <source>
        <dbReference type="Proteomes" id="UP000230447"/>
    </source>
</evidence>
<comment type="subcellular location">
    <subcellularLocation>
        <location evidence="2">Cell membrane</location>
    </subcellularLocation>
    <subcellularLocation>
        <location evidence="1">Membrane</location>
        <topology evidence="1">Single-pass membrane protein</topology>
    </subcellularLocation>
</comment>
<comment type="caution">
    <text evidence="13">The sequence shown here is derived from an EMBL/GenBank/DDBJ whole genome shotgun (WGS) entry which is preliminary data.</text>
</comment>
<dbReference type="InterPro" id="IPR001460">
    <property type="entry name" value="PCN-bd_Tpept"/>
</dbReference>
<dbReference type="GO" id="GO:0071555">
    <property type="term" value="P:cell wall organization"/>
    <property type="evidence" value="ECO:0007669"/>
    <property type="project" value="UniProtKB-KW"/>
</dbReference>
<dbReference type="GO" id="GO:0009252">
    <property type="term" value="P:peptidoglycan biosynthetic process"/>
    <property type="evidence" value="ECO:0007669"/>
    <property type="project" value="UniProtKB-KW"/>
</dbReference>
<evidence type="ECO:0008006" key="15">
    <source>
        <dbReference type="Google" id="ProtNLM"/>
    </source>
</evidence>
<evidence type="ECO:0000256" key="8">
    <source>
        <dbReference type="ARBA" id="ARBA00023136"/>
    </source>
</evidence>
<organism evidence="13 14">
    <name type="scientific">bacterium (Candidatus Gribaldobacteria) CG23_combo_of_CG06-09_8_20_14_all_37_87_8</name>
    <dbReference type="NCBI Taxonomy" id="2014278"/>
    <lineage>
        <taxon>Bacteria</taxon>
        <taxon>Candidatus Gribaldobacteria</taxon>
    </lineage>
</organism>